<accession>A0A7W7GT16</accession>
<dbReference type="Pfam" id="PF13360">
    <property type="entry name" value="PQQ_2"/>
    <property type="match status" value="1"/>
</dbReference>
<dbReference type="InterPro" id="IPR011047">
    <property type="entry name" value="Quinoprotein_ADH-like_sf"/>
</dbReference>
<keyword evidence="3" id="KW-1185">Reference proteome</keyword>
<organism evidence="2 3">
    <name type="scientific">Actinoplanes octamycinicus</name>
    <dbReference type="NCBI Taxonomy" id="135948"/>
    <lineage>
        <taxon>Bacteria</taxon>
        <taxon>Bacillati</taxon>
        <taxon>Actinomycetota</taxon>
        <taxon>Actinomycetes</taxon>
        <taxon>Micromonosporales</taxon>
        <taxon>Micromonosporaceae</taxon>
        <taxon>Actinoplanes</taxon>
    </lineage>
</organism>
<dbReference type="AlphaFoldDB" id="A0A7W7GT16"/>
<dbReference type="EMBL" id="JACHNB010000001">
    <property type="protein sequence ID" value="MBB4737765.1"/>
    <property type="molecule type" value="Genomic_DNA"/>
</dbReference>
<reference evidence="2 3" key="1">
    <citation type="submission" date="2020-08" db="EMBL/GenBank/DDBJ databases">
        <title>Sequencing the genomes of 1000 actinobacteria strains.</title>
        <authorList>
            <person name="Klenk H.-P."/>
        </authorList>
    </citation>
    <scope>NUCLEOTIDE SEQUENCE [LARGE SCALE GENOMIC DNA]</scope>
    <source>
        <strain evidence="2 3">DSM 45809</strain>
    </source>
</reference>
<dbReference type="Proteomes" id="UP000546162">
    <property type="component" value="Unassembled WGS sequence"/>
</dbReference>
<dbReference type="RefSeq" id="WP_185038138.1">
    <property type="nucleotide sequence ID" value="NZ_BAABFG010000005.1"/>
</dbReference>
<dbReference type="InterPro" id="IPR015943">
    <property type="entry name" value="WD40/YVTN_repeat-like_dom_sf"/>
</dbReference>
<dbReference type="Gene3D" id="2.130.10.10">
    <property type="entry name" value="YVTN repeat-like/Quinoprotein amine dehydrogenase"/>
    <property type="match status" value="1"/>
</dbReference>
<name>A0A7W7GT16_9ACTN</name>
<evidence type="ECO:0000259" key="1">
    <source>
        <dbReference type="Pfam" id="PF13360"/>
    </source>
</evidence>
<dbReference type="InterPro" id="IPR002372">
    <property type="entry name" value="PQQ_rpt_dom"/>
</dbReference>
<evidence type="ECO:0000313" key="3">
    <source>
        <dbReference type="Proteomes" id="UP000546162"/>
    </source>
</evidence>
<feature type="domain" description="Pyrrolo-quinoline quinone repeat" evidence="1">
    <location>
        <begin position="95"/>
        <end position="188"/>
    </location>
</feature>
<proteinExistence type="predicted"/>
<comment type="caution">
    <text evidence="2">The sequence shown here is derived from an EMBL/GenBank/DDBJ whole genome shotgun (WGS) entry which is preliminary data.</text>
</comment>
<sequence>MTRVLLRASAAVLLLLSSVLIGWRVLGPAERLDTSAAPYPPLVVSSPGVTGRINVAPLIFNDRLRIYAAKHQLRADEPVYGKAVYTSRWSLRRWPEQLSGVVSTGTTVVSRWSDGQLIGQDGRTGKILWRTSGPDAPDYAGHRTGAAAVWTPPGLRVAAGFVVVTAGQELLGYDVSTGAERWRTTIPAGCTDGFTTAGGVYVCATGAYDAASGRPMPDWPAGPFTAVGCPVAASVCAGFRDAAGHGWLTSTAVPGRAAALDRPDATVAAGVVVSAADGLVNAYGPDGAARWTWAGDVRVLGGSSTQVLLLRPDHHLVVLDAVTGRPAAEFRLAFGKEDDLWEISGLQIAEHYLAIERRRPDAPDDPESPIYYYTTDTVLLAGF</sequence>
<protein>
    <recommendedName>
        <fullName evidence="1">Pyrrolo-quinoline quinone repeat domain-containing protein</fullName>
    </recommendedName>
</protein>
<dbReference type="SUPFAM" id="SSF50998">
    <property type="entry name" value="Quinoprotein alcohol dehydrogenase-like"/>
    <property type="match status" value="1"/>
</dbReference>
<evidence type="ECO:0000313" key="2">
    <source>
        <dbReference type="EMBL" id="MBB4737765.1"/>
    </source>
</evidence>
<gene>
    <name evidence="2" type="ORF">BJY16_001224</name>
</gene>